<dbReference type="SUPFAM" id="SSF46785">
    <property type="entry name" value="Winged helix' DNA-binding domain"/>
    <property type="match status" value="1"/>
</dbReference>
<dbReference type="SMART" id="SM00895">
    <property type="entry name" value="FCD"/>
    <property type="match status" value="1"/>
</dbReference>
<dbReference type="GO" id="GO:0003677">
    <property type="term" value="F:DNA binding"/>
    <property type="evidence" value="ECO:0007669"/>
    <property type="project" value="UniProtKB-KW"/>
</dbReference>
<organism evidence="5 6">
    <name type="scientific">Micrococcus luteus</name>
    <name type="common">Micrococcus lysodeikticus</name>
    <dbReference type="NCBI Taxonomy" id="1270"/>
    <lineage>
        <taxon>Bacteria</taxon>
        <taxon>Bacillati</taxon>
        <taxon>Actinomycetota</taxon>
        <taxon>Actinomycetes</taxon>
        <taxon>Micrococcales</taxon>
        <taxon>Micrococcaceae</taxon>
        <taxon>Micrococcus</taxon>
    </lineage>
</organism>
<dbReference type="EMBL" id="FRCE01000017">
    <property type="protein sequence ID" value="SHL88394.1"/>
    <property type="molecule type" value="Genomic_DNA"/>
</dbReference>
<evidence type="ECO:0000256" key="2">
    <source>
        <dbReference type="ARBA" id="ARBA00023125"/>
    </source>
</evidence>
<dbReference type="RefSeq" id="WP_073117400.1">
    <property type="nucleotide sequence ID" value="NZ_FRCE01000017.1"/>
</dbReference>
<dbReference type="InterPro" id="IPR000485">
    <property type="entry name" value="AsnC-type_HTH_dom"/>
</dbReference>
<dbReference type="InterPro" id="IPR008920">
    <property type="entry name" value="TF_FadR/GntR_C"/>
</dbReference>
<evidence type="ECO:0000256" key="3">
    <source>
        <dbReference type="ARBA" id="ARBA00023163"/>
    </source>
</evidence>
<reference evidence="5 6" key="1">
    <citation type="submission" date="2016-11" db="EMBL/GenBank/DDBJ databases">
        <authorList>
            <person name="Varghese N."/>
            <person name="Submissions S."/>
        </authorList>
    </citation>
    <scope>NUCLEOTIDE SEQUENCE [LARGE SCALE GENOMIC DNA]</scope>
    <source>
        <strain evidence="5 6">VTM4R57</strain>
    </source>
</reference>
<dbReference type="AlphaFoldDB" id="A0ABD7MAF1"/>
<dbReference type="SMART" id="SM00345">
    <property type="entry name" value="HTH_GNTR"/>
    <property type="match status" value="1"/>
</dbReference>
<dbReference type="InterPro" id="IPR036390">
    <property type="entry name" value="WH_DNA-bd_sf"/>
</dbReference>
<dbReference type="PANTHER" id="PTHR43537">
    <property type="entry name" value="TRANSCRIPTIONAL REGULATOR, GNTR FAMILY"/>
    <property type="match status" value="1"/>
</dbReference>
<dbReference type="InterPro" id="IPR011711">
    <property type="entry name" value="GntR_C"/>
</dbReference>
<dbReference type="SUPFAM" id="SSF48008">
    <property type="entry name" value="GntR ligand-binding domain-like"/>
    <property type="match status" value="1"/>
</dbReference>
<dbReference type="PANTHER" id="PTHR43537:SF5">
    <property type="entry name" value="UXU OPERON TRANSCRIPTIONAL REGULATOR"/>
    <property type="match status" value="1"/>
</dbReference>
<dbReference type="Pfam" id="PF07729">
    <property type="entry name" value="FCD"/>
    <property type="match status" value="1"/>
</dbReference>
<sequence length="213" mass="23467">MHLLKAHTATKSEVAYESIRRAIQQGQLAQGQKVTLKELSELLGMSLTPVREALKELEAHGLIVHEPNRGTFVAEYTRERAGRVYRLRKVLEPLAVELATANAHEEDIARLRDLLRDLDAADTAQAVSHGNEAWHRAIYALSGDPLLQDFIGKLWAGVPFQAISLSDNLVRVRESSAEHHGILEAMANGDASAAADRMRQHIANGERAAVAQF</sequence>
<dbReference type="InterPro" id="IPR036388">
    <property type="entry name" value="WH-like_DNA-bd_sf"/>
</dbReference>
<protein>
    <submittedName>
        <fullName evidence="5">DNA-binding transcriptional regulator, GntR family</fullName>
    </submittedName>
</protein>
<dbReference type="Proteomes" id="UP000184253">
    <property type="component" value="Unassembled WGS sequence"/>
</dbReference>
<keyword evidence="3" id="KW-0804">Transcription</keyword>
<proteinExistence type="predicted"/>
<gene>
    <name evidence="5" type="ORF">SAMN04487849_11732</name>
</gene>
<evidence type="ECO:0000313" key="5">
    <source>
        <dbReference type="EMBL" id="SHL88394.1"/>
    </source>
</evidence>
<evidence type="ECO:0000256" key="1">
    <source>
        <dbReference type="ARBA" id="ARBA00023015"/>
    </source>
</evidence>
<dbReference type="InterPro" id="IPR000524">
    <property type="entry name" value="Tscrpt_reg_HTH_GntR"/>
</dbReference>
<dbReference type="Gene3D" id="1.10.10.10">
    <property type="entry name" value="Winged helix-like DNA-binding domain superfamily/Winged helix DNA-binding domain"/>
    <property type="match status" value="1"/>
</dbReference>
<dbReference type="PRINTS" id="PR00033">
    <property type="entry name" value="HTHASNC"/>
</dbReference>
<evidence type="ECO:0000313" key="6">
    <source>
        <dbReference type="Proteomes" id="UP000184253"/>
    </source>
</evidence>
<accession>A0ABD7MAF1</accession>
<keyword evidence="2 5" id="KW-0238">DNA-binding</keyword>
<name>A0ABD7MAF1_MICLU</name>
<dbReference type="CDD" id="cd07377">
    <property type="entry name" value="WHTH_GntR"/>
    <property type="match status" value="1"/>
</dbReference>
<dbReference type="Pfam" id="PF00392">
    <property type="entry name" value="GntR"/>
    <property type="match status" value="1"/>
</dbReference>
<dbReference type="Gene3D" id="1.20.120.530">
    <property type="entry name" value="GntR ligand-binding domain-like"/>
    <property type="match status" value="1"/>
</dbReference>
<dbReference type="PROSITE" id="PS50949">
    <property type="entry name" value="HTH_GNTR"/>
    <property type="match status" value="1"/>
</dbReference>
<evidence type="ECO:0000259" key="4">
    <source>
        <dbReference type="PROSITE" id="PS50949"/>
    </source>
</evidence>
<keyword evidence="1" id="KW-0805">Transcription regulation</keyword>
<comment type="caution">
    <text evidence="5">The sequence shown here is derived from an EMBL/GenBank/DDBJ whole genome shotgun (WGS) entry which is preliminary data.</text>
</comment>
<feature type="domain" description="HTH gntR-type" evidence="4">
    <location>
        <begin position="9"/>
        <end position="76"/>
    </location>
</feature>